<proteinExistence type="predicted"/>
<sequence length="1035" mass="111009">MPGLRMPCGLGTAHQQQAYNMTCRAALAVAVCLTVLAAAGVVASPLLALLAPVYFVAELLFAMIWYYRYLMLSYQPVKHRPLSHDPVSSFEKAMAHLKLFADIRRFLSIWFHGAPLEDIKRDNVADLLAYAFFYKTRDEVDAEGRAHELEAMVQFIEATWDVTLTPGHNPSLRWMCHLWEPMKVWYEPLGFYLFMEAAALLGALALRAAGFKQSSWSGLTYYARNMPHSGGHGSGSRHTSMQQQPLEHGSSPPPHARQQWYEAAAGAARQGQEEPGSSSGSSSGAGNDVPLVLLHGIGMGLIPYISLLFNMAATGRPLLALEFKHVSMRWVLWVPTVDEVAEVLVAIMQREGLERCCLVGHSYGTAVASRLLQQHPAKVVQTCMIDPVCFSMFMPNLLRNFLYESPGSGSRLGDFMMQCAARDVHVSATLSRRFFWSDVNLFEEQLPGRSLVVLSGQDVLMAAAEVKEWLQQRTDAVVMFHPQLRHAGFLLDIPWQQQIIQQLLPLLDDKLQQQQQQQQQPPGAGLLSPQQSWPTGQPWLNAESSADGGESDWHSHGLLQQQPTTPQTHMQQQQLVPGSSRATSCSRHSSAELVGGVAVPPAHCAAGDSAAAAAARLSAPAGSEIYNADDNDEDDCSSSMYESMYTETGSMSSSRASLQGDGEGQQHWAASSQKAAEPTASAAAAAEADNDDDDDDDDLAGSQQGSTGGDDNSCRGAGSSSSIGSSTGGGGSSSSIDARAYPQQHHIKGCDSKGGVVAALLLPTRLQAAPSLACEMQSVDAEAAPDPPGSGFMAPHASLASLCSSRTSNGNSLHMHSASASDLLCQAHSLASPFAAAAVSESSAFTRQQQLLQIQSPLQIQPLESWTGVVASAPASCGGSTPGGSSAASAAAELESPRTFFSGCSSHSWQDLAALAAARDAAAAAHILLQPMQALQRLRQVGQRQRKSDPQQQQRQQHIEQVMLQRQQREQGHGESAGVVSQQQAVSSKRDGMLRRVEVLLHRRGNRRIDAAARAAVNSGGGRSPRSSGAGSFAR</sequence>
<dbReference type="SUPFAM" id="SSF53474">
    <property type="entry name" value="alpha/beta-Hydrolases"/>
    <property type="match status" value="1"/>
</dbReference>
<dbReference type="InterPro" id="IPR029058">
    <property type="entry name" value="AB_hydrolase_fold"/>
</dbReference>
<organism evidence="4 5">
    <name type="scientific">Tetradesmus obliquus</name>
    <name type="common">Green alga</name>
    <name type="synonym">Acutodesmus obliquus</name>
    <dbReference type="NCBI Taxonomy" id="3088"/>
    <lineage>
        <taxon>Eukaryota</taxon>
        <taxon>Viridiplantae</taxon>
        <taxon>Chlorophyta</taxon>
        <taxon>core chlorophytes</taxon>
        <taxon>Chlorophyceae</taxon>
        <taxon>CS clade</taxon>
        <taxon>Sphaeropleales</taxon>
        <taxon>Scenedesmaceae</taxon>
        <taxon>Tetradesmus</taxon>
    </lineage>
</organism>
<accession>A0A383VGD1</accession>
<dbReference type="Proteomes" id="UP000256970">
    <property type="component" value="Unassembled WGS sequence"/>
</dbReference>
<name>A0A383VGD1_TETOB</name>
<evidence type="ECO:0000313" key="4">
    <source>
        <dbReference type="EMBL" id="SZX64577.1"/>
    </source>
</evidence>
<dbReference type="STRING" id="3088.A0A383VGD1"/>
<gene>
    <name evidence="4" type="ORF">BQ4739_LOCUS5082</name>
</gene>
<keyword evidence="2" id="KW-1133">Transmembrane helix</keyword>
<feature type="compositionally biased region" description="Low complexity" evidence="1">
    <location>
        <begin position="256"/>
        <end position="284"/>
    </location>
</feature>
<feature type="transmembrane region" description="Helical" evidence="2">
    <location>
        <begin position="189"/>
        <end position="209"/>
    </location>
</feature>
<feature type="domain" description="AB hydrolase-1" evidence="3">
    <location>
        <begin position="291"/>
        <end position="479"/>
    </location>
</feature>
<dbReference type="Gene3D" id="3.40.50.1820">
    <property type="entry name" value="alpha/beta hydrolase"/>
    <property type="match status" value="1"/>
</dbReference>
<dbReference type="InterPro" id="IPR000073">
    <property type="entry name" value="AB_hydrolase_1"/>
</dbReference>
<feature type="compositionally biased region" description="Low complexity" evidence="1">
    <location>
        <begin position="1024"/>
        <end position="1035"/>
    </location>
</feature>
<feature type="compositionally biased region" description="Low complexity" evidence="1">
    <location>
        <begin position="513"/>
        <end position="531"/>
    </location>
</feature>
<evidence type="ECO:0000256" key="2">
    <source>
        <dbReference type="SAM" id="Phobius"/>
    </source>
</evidence>
<feature type="compositionally biased region" description="Low complexity" evidence="1">
    <location>
        <begin position="675"/>
        <end position="687"/>
    </location>
</feature>
<feature type="compositionally biased region" description="Low complexity" evidence="1">
    <location>
        <begin position="558"/>
        <end position="587"/>
    </location>
</feature>
<feature type="compositionally biased region" description="Basic and acidic residues" evidence="1">
    <location>
        <begin position="988"/>
        <end position="1011"/>
    </location>
</feature>
<keyword evidence="2" id="KW-0472">Membrane</keyword>
<dbReference type="AlphaFoldDB" id="A0A383VGD1"/>
<feature type="region of interest" description="Disordered" evidence="1">
    <location>
        <begin position="645"/>
        <end position="737"/>
    </location>
</feature>
<feature type="compositionally biased region" description="Polar residues" evidence="1">
    <location>
        <begin position="645"/>
        <end position="657"/>
    </location>
</feature>
<keyword evidence="5" id="KW-1185">Reference proteome</keyword>
<feature type="region of interest" description="Disordered" evidence="1">
    <location>
        <begin position="965"/>
        <end position="1035"/>
    </location>
</feature>
<feature type="transmembrane region" description="Helical" evidence="2">
    <location>
        <begin position="21"/>
        <end position="43"/>
    </location>
</feature>
<feature type="transmembrane region" description="Helical" evidence="2">
    <location>
        <begin position="49"/>
        <end position="70"/>
    </location>
</feature>
<dbReference type="PANTHER" id="PTHR37471">
    <property type="entry name" value="UNNAMED PRODUCT"/>
    <property type="match status" value="1"/>
</dbReference>
<dbReference type="PANTHER" id="PTHR37471:SF1">
    <property type="entry name" value="AB HYDROLASE-1 DOMAIN-CONTAINING PROTEIN"/>
    <property type="match status" value="1"/>
</dbReference>
<reference evidence="4 5" key="1">
    <citation type="submission" date="2016-10" db="EMBL/GenBank/DDBJ databases">
        <authorList>
            <person name="Cai Z."/>
        </authorList>
    </citation>
    <scope>NUCLEOTIDE SEQUENCE [LARGE SCALE GENOMIC DNA]</scope>
</reference>
<feature type="compositionally biased region" description="Acidic residues" evidence="1">
    <location>
        <begin position="688"/>
        <end position="699"/>
    </location>
</feature>
<feature type="compositionally biased region" description="Low complexity" evidence="1">
    <location>
        <begin position="716"/>
        <end position="725"/>
    </location>
</feature>
<evidence type="ECO:0000313" key="5">
    <source>
        <dbReference type="Proteomes" id="UP000256970"/>
    </source>
</evidence>
<dbReference type="EMBL" id="FNXT01000417">
    <property type="protein sequence ID" value="SZX64577.1"/>
    <property type="molecule type" value="Genomic_DNA"/>
</dbReference>
<protein>
    <recommendedName>
        <fullName evidence="3">AB hydrolase-1 domain-containing protein</fullName>
    </recommendedName>
</protein>
<keyword evidence="2" id="KW-0812">Transmembrane</keyword>
<feature type="region of interest" description="Disordered" evidence="1">
    <location>
        <begin position="939"/>
        <end position="958"/>
    </location>
</feature>
<dbReference type="Pfam" id="PF12697">
    <property type="entry name" value="Abhydrolase_6"/>
    <property type="match status" value="1"/>
</dbReference>
<feature type="region of interest" description="Disordered" evidence="1">
    <location>
        <begin position="513"/>
        <end position="587"/>
    </location>
</feature>
<feature type="region of interest" description="Disordered" evidence="1">
    <location>
        <begin position="229"/>
        <end position="284"/>
    </location>
</feature>
<evidence type="ECO:0000259" key="3">
    <source>
        <dbReference type="Pfam" id="PF12697"/>
    </source>
</evidence>
<evidence type="ECO:0000256" key="1">
    <source>
        <dbReference type="SAM" id="MobiDB-lite"/>
    </source>
</evidence>